<protein>
    <submittedName>
        <fullName evidence="2">Uncharacterized protein</fullName>
    </submittedName>
</protein>
<reference evidence="2 3" key="1">
    <citation type="submission" date="2019-03" db="EMBL/GenBank/DDBJ databases">
        <title>First draft genome of Liparis tanakae, snailfish: a comprehensive survey of snailfish specific genes.</title>
        <authorList>
            <person name="Kim W."/>
            <person name="Song I."/>
            <person name="Jeong J.-H."/>
            <person name="Kim D."/>
            <person name="Kim S."/>
            <person name="Ryu S."/>
            <person name="Song J.Y."/>
            <person name="Lee S.K."/>
        </authorList>
    </citation>
    <scope>NUCLEOTIDE SEQUENCE [LARGE SCALE GENOMIC DNA]</scope>
    <source>
        <tissue evidence="2">Muscle</tissue>
    </source>
</reference>
<evidence type="ECO:0000313" key="3">
    <source>
        <dbReference type="Proteomes" id="UP000314294"/>
    </source>
</evidence>
<accession>A0A4Z2J6Y3</accession>
<keyword evidence="3" id="KW-1185">Reference proteome</keyword>
<organism evidence="2 3">
    <name type="scientific">Liparis tanakae</name>
    <name type="common">Tanaka's snailfish</name>
    <dbReference type="NCBI Taxonomy" id="230148"/>
    <lineage>
        <taxon>Eukaryota</taxon>
        <taxon>Metazoa</taxon>
        <taxon>Chordata</taxon>
        <taxon>Craniata</taxon>
        <taxon>Vertebrata</taxon>
        <taxon>Euteleostomi</taxon>
        <taxon>Actinopterygii</taxon>
        <taxon>Neopterygii</taxon>
        <taxon>Teleostei</taxon>
        <taxon>Neoteleostei</taxon>
        <taxon>Acanthomorphata</taxon>
        <taxon>Eupercaria</taxon>
        <taxon>Perciformes</taxon>
        <taxon>Cottioidei</taxon>
        <taxon>Cottales</taxon>
        <taxon>Liparidae</taxon>
        <taxon>Liparis</taxon>
    </lineage>
</organism>
<evidence type="ECO:0000313" key="2">
    <source>
        <dbReference type="EMBL" id="TNN85900.1"/>
    </source>
</evidence>
<comment type="caution">
    <text evidence="2">The sequence shown here is derived from an EMBL/GenBank/DDBJ whole genome shotgun (WGS) entry which is preliminary data.</text>
</comment>
<gene>
    <name evidence="2" type="ORF">EYF80_003744</name>
</gene>
<dbReference type="AlphaFoldDB" id="A0A4Z2J6Y3"/>
<feature type="region of interest" description="Disordered" evidence="1">
    <location>
        <begin position="1"/>
        <end position="39"/>
    </location>
</feature>
<dbReference type="Proteomes" id="UP000314294">
    <property type="component" value="Unassembled WGS sequence"/>
</dbReference>
<dbReference type="EMBL" id="SRLO01000018">
    <property type="protein sequence ID" value="TNN85900.1"/>
    <property type="molecule type" value="Genomic_DNA"/>
</dbReference>
<name>A0A4Z2J6Y3_9TELE</name>
<sequence>MKASDKPTFTGCPAEPIPSNDRGSLTRSHWTTNTSPEKSAVNYRRGLKWRPGTLKKSQDVHSVVLSVPSGTPRIPRRGQLGCREEFVSVAPVVSCRDSPCSRPVSQKVRKRSCFKLPRQVQNTDCFRMQESNKLKQTRIRVLSKVGNERADVLTSSSTSGAR</sequence>
<feature type="compositionally biased region" description="Polar residues" evidence="1">
    <location>
        <begin position="21"/>
        <end position="37"/>
    </location>
</feature>
<proteinExistence type="predicted"/>
<evidence type="ECO:0000256" key="1">
    <source>
        <dbReference type="SAM" id="MobiDB-lite"/>
    </source>
</evidence>